<feature type="region of interest" description="Disordered" evidence="1">
    <location>
        <begin position="83"/>
        <end position="131"/>
    </location>
</feature>
<reference evidence="2 3" key="1">
    <citation type="journal article" date="2014" name="Agronomy (Basel)">
        <title>A Draft Genome Sequence for Ensete ventricosum, the Drought-Tolerant Tree Against Hunger.</title>
        <authorList>
            <person name="Harrison J."/>
            <person name="Moore K.A."/>
            <person name="Paszkiewicz K."/>
            <person name="Jones T."/>
            <person name="Grant M."/>
            <person name="Ambacheew D."/>
            <person name="Muzemil S."/>
            <person name="Studholme D.J."/>
        </authorList>
    </citation>
    <scope>NUCLEOTIDE SEQUENCE [LARGE SCALE GENOMIC DNA]</scope>
</reference>
<accession>A0A426Z660</accession>
<sequence>MSSSIFASTLLGNCVGADADVERRLASASVLTQMQMQSGIALYLHWRRDAGKGDAALHLRQRHTTMRGRVASLCICISTDVVTSSSRVPPPDSVRGEVTASASIRAPSESSAGSAADASGANRDRERRGEHAAAMSREAALCLPSSTRHVQTSCEALVLIGFNFTPMLSGDSNSGEMQYGLSGLHGLPVNWLGLYSPYPMKKYSIGISIA</sequence>
<gene>
    <name evidence="2" type="ORF">B296_00031986</name>
</gene>
<name>A0A426Z660_ENSVE</name>
<evidence type="ECO:0000313" key="2">
    <source>
        <dbReference type="EMBL" id="RRT59452.1"/>
    </source>
</evidence>
<comment type="caution">
    <text evidence="2">The sequence shown here is derived from an EMBL/GenBank/DDBJ whole genome shotgun (WGS) entry which is preliminary data.</text>
</comment>
<dbReference type="Proteomes" id="UP000287651">
    <property type="component" value="Unassembled WGS sequence"/>
</dbReference>
<feature type="compositionally biased region" description="Basic and acidic residues" evidence="1">
    <location>
        <begin position="122"/>
        <end position="131"/>
    </location>
</feature>
<protein>
    <submittedName>
        <fullName evidence="2">Uncharacterized protein</fullName>
    </submittedName>
</protein>
<evidence type="ECO:0000313" key="3">
    <source>
        <dbReference type="Proteomes" id="UP000287651"/>
    </source>
</evidence>
<feature type="compositionally biased region" description="Low complexity" evidence="1">
    <location>
        <begin position="108"/>
        <end position="121"/>
    </location>
</feature>
<dbReference type="EMBL" id="AMZH03008204">
    <property type="protein sequence ID" value="RRT59452.1"/>
    <property type="molecule type" value="Genomic_DNA"/>
</dbReference>
<evidence type="ECO:0000256" key="1">
    <source>
        <dbReference type="SAM" id="MobiDB-lite"/>
    </source>
</evidence>
<dbReference type="AlphaFoldDB" id="A0A426Z660"/>
<proteinExistence type="predicted"/>
<organism evidence="2 3">
    <name type="scientific">Ensete ventricosum</name>
    <name type="common">Abyssinian banana</name>
    <name type="synonym">Musa ensete</name>
    <dbReference type="NCBI Taxonomy" id="4639"/>
    <lineage>
        <taxon>Eukaryota</taxon>
        <taxon>Viridiplantae</taxon>
        <taxon>Streptophyta</taxon>
        <taxon>Embryophyta</taxon>
        <taxon>Tracheophyta</taxon>
        <taxon>Spermatophyta</taxon>
        <taxon>Magnoliopsida</taxon>
        <taxon>Liliopsida</taxon>
        <taxon>Zingiberales</taxon>
        <taxon>Musaceae</taxon>
        <taxon>Ensete</taxon>
    </lineage>
</organism>